<dbReference type="Proteomes" id="UP001497457">
    <property type="component" value="Chromosome 1b"/>
</dbReference>
<dbReference type="PANTHER" id="PTHR33607:SF2">
    <property type="entry name" value="ENDONUCLEASE-1"/>
    <property type="match status" value="1"/>
</dbReference>
<evidence type="ECO:0000313" key="5">
    <source>
        <dbReference type="Proteomes" id="UP001497457"/>
    </source>
</evidence>
<keyword evidence="5" id="KW-1185">Reference proteome</keyword>
<dbReference type="PANTHER" id="PTHR33607">
    <property type="entry name" value="ENDONUCLEASE-1"/>
    <property type="match status" value="1"/>
</dbReference>
<dbReference type="EMBL" id="OZ075111">
    <property type="protein sequence ID" value="CAL4887983.1"/>
    <property type="molecule type" value="Genomic_DNA"/>
</dbReference>
<dbReference type="GO" id="GO:0016787">
    <property type="term" value="F:hydrolase activity"/>
    <property type="evidence" value="ECO:0007669"/>
    <property type="project" value="UniProtKB-KW"/>
</dbReference>
<dbReference type="SUPFAM" id="SSF54060">
    <property type="entry name" value="His-Me finger endonucleases"/>
    <property type="match status" value="1"/>
</dbReference>
<accession>A0ABC8VCG2</accession>
<gene>
    <name evidence="4" type="ORF">URODEC1_LOCUS2031</name>
</gene>
<dbReference type="InterPro" id="IPR007346">
    <property type="entry name" value="Endonuclease-I"/>
</dbReference>
<keyword evidence="1" id="KW-0540">Nuclease</keyword>
<feature type="region of interest" description="Disordered" evidence="3">
    <location>
        <begin position="1"/>
        <end position="68"/>
    </location>
</feature>
<evidence type="ECO:0000256" key="3">
    <source>
        <dbReference type="SAM" id="MobiDB-lite"/>
    </source>
</evidence>
<dbReference type="Pfam" id="PF04231">
    <property type="entry name" value="Endonuclease_1"/>
    <property type="match status" value="1"/>
</dbReference>
<name>A0ABC8VCG2_9POAL</name>
<reference evidence="4" key="1">
    <citation type="submission" date="2024-10" db="EMBL/GenBank/DDBJ databases">
        <authorList>
            <person name="Ryan C."/>
        </authorList>
    </citation>
    <scope>NUCLEOTIDE SEQUENCE [LARGE SCALE GENOMIC DNA]</scope>
</reference>
<keyword evidence="2" id="KW-0378">Hydrolase</keyword>
<dbReference type="GO" id="GO:0004518">
    <property type="term" value="F:nuclease activity"/>
    <property type="evidence" value="ECO:0007669"/>
    <property type="project" value="UniProtKB-KW"/>
</dbReference>
<protein>
    <submittedName>
        <fullName evidence="4">Uncharacterized protein</fullName>
    </submittedName>
</protein>
<proteinExistence type="predicted"/>
<evidence type="ECO:0000313" key="4">
    <source>
        <dbReference type="EMBL" id="CAL4887983.1"/>
    </source>
</evidence>
<dbReference type="AlphaFoldDB" id="A0ABC8VCG2"/>
<feature type="compositionally biased region" description="Low complexity" evidence="3">
    <location>
        <begin position="1"/>
        <end position="30"/>
    </location>
</feature>
<evidence type="ECO:0000256" key="1">
    <source>
        <dbReference type="ARBA" id="ARBA00022722"/>
    </source>
</evidence>
<organism evidence="4 5">
    <name type="scientific">Urochloa decumbens</name>
    <dbReference type="NCBI Taxonomy" id="240449"/>
    <lineage>
        <taxon>Eukaryota</taxon>
        <taxon>Viridiplantae</taxon>
        <taxon>Streptophyta</taxon>
        <taxon>Embryophyta</taxon>
        <taxon>Tracheophyta</taxon>
        <taxon>Spermatophyta</taxon>
        <taxon>Magnoliopsida</taxon>
        <taxon>Liliopsida</taxon>
        <taxon>Poales</taxon>
        <taxon>Poaceae</taxon>
        <taxon>PACMAD clade</taxon>
        <taxon>Panicoideae</taxon>
        <taxon>Panicodae</taxon>
        <taxon>Paniceae</taxon>
        <taxon>Melinidinae</taxon>
        <taxon>Urochloa</taxon>
    </lineage>
</organism>
<sequence length="542" mass="59090">MPAPVATVLTASSSSSSSRPLARGAAPATARARRCIAVRRPSFPSRCSRGRGRKSDPRPTAPPSPLLPESSLPPWLGRCLHALAAAALALALSGRGPLLLPAAHAAASVGVRSPLDAAAYPCEDVRSYYAGLDGLAGDELRTKLAAAVSPHAALQYKDVWEALKILDAADAEHPEASSEVIEIYSQRAVPKILAGKPDGWNREHLWPRSYGLTYGPSLTDLHNIRPADVNVNSSRGNKYFGECTATSINCVRPANHEAASDTETDAEKWAPPYQVRGDVARSLMYMAVSYGSGQKDGTPYLELSDSPSIQRTKMGLLSTLLRWNELDPPSRPEKLRNDRVCSLYQHNRNPFVDHPEYANLIWRNPPAESSRFTGKSQKAWVNEFHYENKGKDENEFVELVIHTSLDVKDLMLALYNGANGRMYRSLNLADREAFTITEGISGYLLYTVCTPLQNGPADGIALIYCRDTRKAEVLEFLSYEGSLRAQDGPARGVVSTDIMFKETDESSNQDSLGLTGSKIGEFAWRKMAGNATPGKLNAGQMF</sequence>
<dbReference type="InterPro" id="IPR044925">
    <property type="entry name" value="His-Me_finger_sf"/>
</dbReference>
<evidence type="ECO:0000256" key="2">
    <source>
        <dbReference type="ARBA" id="ARBA00022801"/>
    </source>
</evidence>